<dbReference type="InterPro" id="IPR036888">
    <property type="entry name" value="DNA_integrity_DisA_N_sf"/>
</dbReference>
<feature type="domain" description="DAC" evidence="7">
    <location>
        <begin position="91"/>
        <end position="249"/>
    </location>
</feature>
<evidence type="ECO:0000256" key="5">
    <source>
        <dbReference type="ARBA" id="ARBA00022840"/>
    </source>
</evidence>
<evidence type="ECO:0000313" key="8">
    <source>
        <dbReference type="EMBL" id="OGZ94000.1"/>
    </source>
</evidence>
<dbReference type="AlphaFoldDB" id="A0A1G2K687"/>
<dbReference type="InterPro" id="IPR003390">
    <property type="entry name" value="DNA_integrity_scan_DisA_N"/>
</dbReference>
<keyword evidence="6" id="KW-1003">Cell membrane</keyword>
<dbReference type="Gene3D" id="2.170.120.30">
    <property type="match status" value="1"/>
</dbReference>
<evidence type="ECO:0000256" key="2">
    <source>
        <dbReference type="ARBA" id="ARBA00022679"/>
    </source>
</evidence>
<sequence>MAQFLIAVYTFFQNMTGSFQLADLFDILVVTLLIYIVLLLLKRTHSYFILGGIATLFFVYLIARLFNLYLTGLLFQSFFTFFIIIIVIVFQKELRNFFEWISILGRLSGKRPKTMPERIRDIITKSTEYFSARRIGALIVFQGRQPLERLLDGGVGLDGKISAQLLLSIFDPATPGHDGAVIINADRVKKFAVHLPLSERFKGGELGTRHRSAVGLSERSDAFVIVVSEERGTISLARFGALTVLDGTEELEQKLEEFFKEISLISEGKPWYSWVTSNFREKVLALGFAFFLWFLFVFQLGDISREYDIPIEFRFLAKEYVIDQVEPKEIMLALSGRTPNFQLLDPENLKVMIDASQYSEGWQKIKIEENIISYPSSLNVVQFSPKTIKFHIKKVE</sequence>
<feature type="transmembrane region" description="Helical" evidence="6">
    <location>
        <begin position="283"/>
        <end position="301"/>
    </location>
</feature>
<keyword evidence="2 6" id="KW-0808">Transferase</keyword>
<dbReference type="GO" id="GO:0005524">
    <property type="term" value="F:ATP binding"/>
    <property type="evidence" value="ECO:0007669"/>
    <property type="project" value="UniProtKB-UniRule"/>
</dbReference>
<evidence type="ECO:0000256" key="1">
    <source>
        <dbReference type="ARBA" id="ARBA00000877"/>
    </source>
</evidence>
<dbReference type="PROSITE" id="PS51794">
    <property type="entry name" value="DAC"/>
    <property type="match status" value="1"/>
</dbReference>
<evidence type="ECO:0000256" key="4">
    <source>
        <dbReference type="ARBA" id="ARBA00022741"/>
    </source>
</evidence>
<keyword evidence="3 6" id="KW-0548">Nucleotidyltransferase</keyword>
<dbReference type="GO" id="GO:0106408">
    <property type="term" value="F:diadenylate cyclase activity"/>
    <property type="evidence" value="ECO:0007669"/>
    <property type="project" value="UniProtKB-EC"/>
</dbReference>
<dbReference type="Gene3D" id="3.40.1700.10">
    <property type="entry name" value="DNA integrity scanning protein, DisA, N-terminal domain"/>
    <property type="match status" value="1"/>
</dbReference>
<dbReference type="Pfam" id="PF02457">
    <property type="entry name" value="DAC"/>
    <property type="match status" value="1"/>
</dbReference>
<keyword evidence="5 6" id="KW-0067">ATP-binding</keyword>
<proteinExistence type="inferred from homology"/>
<keyword evidence="6" id="KW-0472">Membrane</keyword>
<protein>
    <recommendedName>
        <fullName evidence="6">Diadenylate cyclase</fullName>
        <shortName evidence="6">DAC</shortName>
        <ecNumber evidence="6">2.7.7.85</ecNumber>
    </recommendedName>
    <alternativeName>
        <fullName evidence="6">Cyclic-di-AMP synthase</fullName>
        <shortName evidence="6">c-di-AMP synthase</shortName>
    </alternativeName>
</protein>
<comment type="caution">
    <text evidence="8">The sequence shown here is derived from an EMBL/GenBank/DDBJ whole genome shotgun (WGS) entry which is preliminary data.</text>
</comment>
<accession>A0A1G2K687</accession>
<evidence type="ECO:0000256" key="6">
    <source>
        <dbReference type="HAMAP-Rule" id="MF_01499"/>
    </source>
</evidence>
<evidence type="ECO:0000313" key="9">
    <source>
        <dbReference type="Proteomes" id="UP000177152"/>
    </source>
</evidence>
<dbReference type="GO" id="GO:0006171">
    <property type="term" value="P:cAMP biosynthetic process"/>
    <property type="evidence" value="ECO:0007669"/>
    <property type="project" value="InterPro"/>
</dbReference>
<organism evidence="8 9">
    <name type="scientific">Candidatus Sungbacteria bacterium RIFCSPHIGHO2_01_FULL_47_32</name>
    <dbReference type="NCBI Taxonomy" id="1802264"/>
    <lineage>
        <taxon>Bacteria</taxon>
        <taxon>Candidatus Sungiibacteriota</taxon>
    </lineage>
</organism>
<comment type="similarity">
    <text evidence="6">Belongs to the adenylate cyclase family. DacA/CdaA subfamily.</text>
</comment>
<comment type="catalytic activity">
    <reaction evidence="1 6">
        <text>2 ATP = 3',3'-c-di-AMP + 2 diphosphate</text>
        <dbReference type="Rhea" id="RHEA:35655"/>
        <dbReference type="ChEBI" id="CHEBI:30616"/>
        <dbReference type="ChEBI" id="CHEBI:33019"/>
        <dbReference type="ChEBI" id="CHEBI:71500"/>
        <dbReference type="EC" id="2.7.7.85"/>
    </reaction>
</comment>
<comment type="caution">
    <text evidence="6">Lacks conserved residue(s) required for the propagation of feature annotation.</text>
</comment>
<dbReference type="GO" id="GO:0004016">
    <property type="term" value="F:adenylate cyclase activity"/>
    <property type="evidence" value="ECO:0007669"/>
    <property type="project" value="UniProtKB-UniRule"/>
</dbReference>
<dbReference type="PANTHER" id="PTHR34185">
    <property type="entry name" value="DIADENYLATE CYCLASE"/>
    <property type="match status" value="1"/>
</dbReference>
<dbReference type="Proteomes" id="UP000177152">
    <property type="component" value="Unassembled WGS sequence"/>
</dbReference>
<keyword evidence="6" id="KW-0812">Transmembrane</keyword>
<dbReference type="Pfam" id="PF19293">
    <property type="entry name" value="CdaA_N"/>
    <property type="match status" value="1"/>
</dbReference>
<keyword evidence="6" id="KW-1133">Transmembrane helix</keyword>
<name>A0A1G2K687_9BACT</name>
<dbReference type="PANTHER" id="PTHR34185:SF1">
    <property type="entry name" value="DIADENYLATE CYCLASE"/>
    <property type="match status" value="1"/>
</dbReference>
<comment type="function">
    <text evidence="6">Catalyzes the condensation of 2 ATP molecules into cyclic di-AMP (c-di-AMP), a second messenger used to regulate differing processes in different bacteria.</text>
</comment>
<feature type="transmembrane region" description="Helical" evidence="6">
    <location>
        <begin position="47"/>
        <end position="63"/>
    </location>
</feature>
<dbReference type="InterPro" id="IPR050338">
    <property type="entry name" value="DisA"/>
</dbReference>
<dbReference type="InterPro" id="IPR034701">
    <property type="entry name" value="CdaA"/>
</dbReference>
<dbReference type="EC" id="2.7.7.85" evidence="6"/>
<dbReference type="EMBL" id="MHQC01000046">
    <property type="protein sequence ID" value="OGZ94000.1"/>
    <property type="molecule type" value="Genomic_DNA"/>
</dbReference>
<reference evidence="8 9" key="1">
    <citation type="journal article" date="2016" name="Nat. Commun.">
        <title>Thousands of microbial genomes shed light on interconnected biogeochemical processes in an aquifer system.</title>
        <authorList>
            <person name="Anantharaman K."/>
            <person name="Brown C.T."/>
            <person name="Hug L.A."/>
            <person name="Sharon I."/>
            <person name="Castelle C.J."/>
            <person name="Probst A.J."/>
            <person name="Thomas B.C."/>
            <person name="Singh A."/>
            <person name="Wilkins M.J."/>
            <person name="Karaoz U."/>
            <person name="Brodie E.L."/>
            <person name="Williams K.H."/>
            <person name="Hubbard S.S."/>
            <person name="Banfield J.F."/>
        </authorList>
    </citation>
    <scope>NUCLEOTIDE SEQUENCE [LARGE SCALE GENOMIC DNA]</scope>
</reference>
<dbReference type="HAMAP" id="MF_01499">
    <property type="entry name" value="DacA"/>
    <property type="match status" value="1"/>
</dbReference>
<feature type="transmembrane region" description="Helical" evidence="6">
    <location>
        <begin position="20"/>
        <end position="40"/>
    </location>
</feature>
<gene>
    <name evidence="6" type="primary">dacA</name>
    <name evidence="8" type="ORF">A2633_00985</name>
</gene>
<keyword evidence="4 6" id="KW-0547">Nucleotide-binding</keyword>
<feature type="transmembrane region" description="Helical" evidence="6">
    <location>
        <begin position="69"/>
        <end position="90"/>
    </location>
</feature>
<dbReference type="SUPFAM" id="SSF143597">
    <property type="entry name" value="YojJ-like"/>
    <property type="match status" value="1"/>
</dbReference>
<evidence type="ECO:0000259" key="7">
    <source>
        <dbReference type="PROSITE" id="PS51794"/>
    </source>
</evidence>
<dbReference type="NCBIfam" id="TIGR00159">
    <property type="entry name" value="diadenylate cyclase CdaA"/>
    <property type="match status" value="1"/>
</dbReference>
<evidence type="ECO:0000256" key="3">
    <source>
        <dbReference type="ARBA" id="ARBA00022695"/>
    </source>
</evidence>
<dbReference type="InterPro" id="IPR045585">
    <property type="entry name" value="CdaA_N"/>
</dbReference>
<comment type="subunit">
    <text evidence="6">Probably a homodimer.</text>
</comment>